<feature type="coiled-coil region" evidence="1">
    <location>
        <begin position="607"/>
        <end position="760"/>
    </location>
</feature>
<keyword evidence="1" id="KW-0175">Coiled coil</keyword>
<dbReference type="GO" id="GO:0007268">
    <property type="term" value="P:chemical synaptic transmission"/>
    <property type="evidence" value="ECO:0007669"/>
    <property type="project" value="InterPro"/>
</dbReference>
<dbReference type="PANTHER" id="PTHR36170">
    <property type="entry name" value="CENTROSOMAL PROTEIN OF 89 KDA"/>
    <property type="match status" value="1"/>
</dbReference>
<dbReference type="InterPro" id="IPR033545">
    <property type="entry name" value="CEP89"/>
</dbReference>
<keyword evidence="4" id="KW-1185">Reference proteome</keyword>
<proteinExistence type="predicted"/>
<dbReference type="OrthoDB" id="6622877at2759"/>
<feature type="region of interest" description="Disordered" evidence="2">
    <location>
        <begin position="906"/>
        <end position="944"/>
    </location>
</feature>
<feature type="coiled-coil region" evidence="1">
    <location>
        <begin position="846"/>
        <end position="894"/>
    </location>
</feature>
<sequence length="944" mass="107729">MAGGKDKKKKGKGKGGGMSHIASSLIPVTAFAAVPRSPPPPKEPPKPPSALATALLNASFTGSKVGLPYADASPDGTLRSTFRLDQSGHSFRSMDRGSLEEEMSDVDSDMYSDDLEMEDGYATVPQDRDNRLGTLSDRDRMPTPPSTPPERDTGPSAVAPAPLYHQLDREAELREQGDPLYSKPRKGGKGRTDVQAQLQAGLDEFLSDDSELTAVSSPASSMASRTKKGKGRGSKKKGSKKMDPEMAQMVVADLHTSPQQGRQRSRKVSSPELPAKDMGRGTFFTQPDEEVSGGSLQKRTPSEELLSNYTEKLERKLANSDEHNQLQQQAPPPGRRSAQAQRPNSSTQELRKQNEQLLRQQQEIQDRLENQQREQRKFFDKLQTNGSQRQDISQMENAELRETLTQLEDQLQAAEQHYQQLQVEKQAVMEVNDKLHAENHSLRNLSKSLQEQAPEAGQLALIKQQAEEVVHENDALKRTVHRLNVELSRYQAKYRPPSPQREEGKDARGLPTRGPIPPWLVDTKYLSPLMLAYDDRLQERDAALHRYEEELNDFKTRVEEILAENQALHKQLHDSDTSVPVNMDEWWVKLTSKHFCREHRYRLQEQARSVLEENQVLLQQLEVQQEKGADTHRRHIQEVSKLSKRLMQVESEKGEVESQLSQLKGKFNQLRRRYEHLEEESQQQMPIHRHAEEVAEFKNTLQDMRHKQEEDLENVLSRLQSVQTEKKSLAIQNTDLQANNKQLEGEIQALGKALRKSQQKLVLMQRQVEYAVAKEADAQHYLSSVLKVAEQTVQERDSLAKIAQAQQAQAQRAVDQVLQEKFTMGKLEERMKQYKSKTTDKLGSVLDRLREQTDDFNSQRQEYQREIRHLQQLLQDKQDQVDSVIADKKRLDRQLETVWQTATADNRRMRETLKPSSSRKKNRDFEAAFGSDSDHHLLSSESDR</sequence>
<feature type="region of interest" description="Disordered" evidence="2">
    <location>
        <begin position="30"/>
        <end position="50"/>
    </location>
</feature>
<evidence type="ECO:0000256" key="1">
    <source>
        <dbReference type="SAM" id="Coils"/>
    </source>
</evidence>
<feature type="compositionally biased region" description="Basic and acidic residues" evidence="2">
    <location>
        <begin position="932"/>
        <end position="944"/>
    </location>
</feature>
<feature type="coiled-coil region" evidence="1">
    <location>
        <begin position="537"/>
        <end position="571"/>
    </location>
</feature>
<feature type="compositionally biased region" description="Pro residues" evidence="2">
    <location>
        <begin position="36"/>
        <end position="48"/>
    </location>
</feature>
<feature type="compositionally biased region" description="Basic residues" evidence="2">
    <location>
        <begin position="225"/>
        <end position="239"/>
    </location>
</feature>
<dbReference type="Proteomes" id="UP000838412">
    <property type="component" value="Chromosome 7"/>
</dbReference>
<evidence type="ECO:0000256" key="2">
    <source>
        <dbReference type="SAM" id="MobiDB-lite"/>
    </source>
</evidence>
<feature type="region of interest" description="Disordered" evidence="2">
    <location>
        <begin position="64"/>
        <end position="355"/>
    </location>
</feature>
<evidence type="ECO:0000313" key="4">
    <source>
        <dbReference type="Proteomes" id="UP000838412"/>
    </source>
</evidence>
<dbReference type="EMBL" id="OV696692">
    <property type="protein sequence ID" value="CAH1269135.1"/>
    <property type="molecule type" value="Genomic_DNA"/>
</dbReference>
<protein>
    <submittedName>
        <fullName evidence="3">CEP89 protein</fullName>
    </submittedName>
</protein>
<gene>
    <name evidence="3" type="primary">CEP89</name>
    <name evidence="3" type="ORF">BLAG_LOCUS21872</name>
</gene>
<dbReference type="AlphaFoldDB" id="A0A8K0F088"/>
<feature type="compositionally biased region" description="Polar residues" evidence="2">
    <location>
        <begin position="338"/>
        <end position="348"/>
    </location>
</feature>
<feature type="region of interest" description="Disordered" evidence="2">
    <location>
        <begin position="493"/>
        <end position="514"/>
    </location>
</feature>
<dbReference type="GO" id="GO:0005814">
    <property type="term" value="C:centriole"/>
    <property type="evidence" value="ECO:0007669"/>
    <property type="project" value="InterPro"/>
</dbReference>
<name>A0A8K0F088_BRALA</name>
<evidence type="ECO:0000313" key="3">
    <source>
        <dbReference type="EMBL" id="CAH1269135.1"/>
    </source>
</evidence>
<feature type="compositionally biased region" description="Basic and acidic residues" evidence="2">
    <location>
        <begin position="311"/>
        <end position="324"/>
    </location>
</feature>
<dbReference type="GO" id="GO:0007005">
    <property type="term" value="P:mitochondrion organization"/>
    <property type="evidence" value="ECO:0007669"/>
    <property type="project" value="InterPro"/>
</dbReference>
<feature type="compositionally biased region" description="Basic residues" evidence="2">
    <location>
        <begin position="1"/>
        <end position="13"/>
    </location>
</feature>
<dbReference type="PANTHER" id="PTHR36170:SF1">
    <property type="entry name" value="CENTROSOMAL PROTEIN OF 89 KDA"/>
    <property type="match status" value="1"/>
</dbReference>
<organism evidence="3 4">
    <name type="scientific">Branchiostoma lanceolatum</name>
    <name type="common">Common lancelet</name>
    <name type="synonym">Amphioxus lanceolatum</name>
    <dbReference type="NCBI Taxonomy" id="7740"/>
    <lineage>
        <taxon>Eukaryota</taxon>
        <taxon>Metazoa</taxon>
        <taxon>Chordata</taxon>
        <taxon>Cephalochordata</taxon>
        <taxon>Leptocardii</taxon>
        <taxon>Amphioxiformes</taxon>
        <taxon>Branchiostomatidae</taxon>
        <taxon>Branchiostoma</taxon>
    </lineage>
</organism>
<feature type="compositionally biased region" description="Polar residues" evidence="2">
    <location>
        <begin position="78"/>
        <end position="90"/>
    </location>
</feature>
<dbReference type="GO" id="GO:0097539">
    <property type="term" value="C:ciliary transition fiber"/>
    <property type="evidence" value="ECO:0007669"/>
    <property type="project" value="TreeGrafter"/>
</dbReference>
<feature type="compositionally biased region" description="Polar residues" evidence="2">
    <location>
        <begin position="213"/>
        <end position="224"/>
    </location>
</feature>
<dbReference type="GO" id="GO:0045202">
    <property type="term" value="C:synapse"/>
    <property type="evidence" value="ECO:0007669"/>
    <property type="project" value="GOC"/>
</dbReference>
<feature type="compositionally biased region" description="Basic and acidic residues" evidence="2">
    <location>
        <begin position="126"/>
        <end position="141"/>
    </location>
</feature>
<feature type="region of interest" description="Disordered" evidence="2">
    <location>
        <begin position="1"/>
        <end position="20"/>
    </location>
</feature>
<dbReference type="GO" id="GO:0060271">
    <property type="term" value="P:cilium assembly"/>
    <property type="evidence" value="ECO:0007669"/>
    <property type="project" value="InterPro"/>
</dbReference>
<feature type="compositionally biased region" description="Acidic residues" evidence="2">
    <location>
        <begin position="100"/>
        <end position="119"/>
    </location>
</feature>
<feature type="compositionally biased region" description="Basic and acidic residues" evidence="2">
    <location>
        <begin position="166"/>
        <end position="177"/>
    </location>
</feature>
<feature type="compositionally biased region" description="Polar residues" evidence="2">
    <location>
        <begin position="294"/>
        <end position="310"/>
    </location>
</feature>
<reference evidence="3" key="1">
    <citation type="submission" date="2022-01" db="EMBL/GenBank/DDBJ databases">
        <authorList>
            <person name="Braso-Vives M."/>
        </authorList>
    </citation>
    <scope>NUCLEOTIDE SEQUENCE</scope>
</reference>
<accession>A0A8K0F088</accession>